<dbReference type="Pfam" id="PF12682">
    <property type="entry name" value="Flavodoxin_4"/>
    <property type="match status" value="1"/>
</dbReference>
<sequence>MSRKLVAYFSASGVTAQLAAELASAVNGDLHEILPKEPYTPADLDWTNELSRSSKEMKNKTYRPAIANTVTDMESYDVIYIGFPIWWYVAPTIINTFLEGYDLVGKTIIPFATSGGSKMDNVNHELVGSVKGADLKIGRRFEARVSEKELQAWAKSAEV</sequence>
<feature type="signal peptide" evidence="1">
    <location>
        <begin position="1"/>
        <end position="19"/>
    </location>
</feature>
<comment type="caution">
    <text evidence="3">The sequence shown here is derived from an EMBL/GenBank/DDBJ whole genome shotgun (WGS) entry which is preliminary data.</text>
</comment>
<dbReference type="EMBL" id="WUUQ01000001">
    <property type="protein sequence ID" value="MXQ73068.1"/>
    <property type="molecule type" value="Genomic_DNA"/>
</dbReference>
<dbReference type="AlphaFoldDB" id="A0A6N8U4E2"/>
<gene>
    <name evidence="3" type="ORF">GSF08_03845</name>
</gene>
<reference evidence="3 4" key="1">
    <citation type="submission" date="2019-12" db="EMBL/GenBank/DDBJ databases">
        <authorList>
            <person name="Yang R."/>
        </authorList>
    </citation>
    <scope>NUCLEOTIDE SEQUENCE [LARGE SCALE GENOMIC DNA]</scope>
    <source>
        <strain evidence="3 4">DONG20-135</strain>
    </source>
</reference>
<name>A0A6N8U4E2_9FIRM</name>
<dbReference type="NCBIfam" id="NF005501">
    <property type="entry name" value="PRK07116.1"/>
    <property type="match status" value="1"/>
</dbReference>
<evidence type="ECO:0000256" key="1">
    <source>
        <dbReference type="SAM" id="SignalP"/>
    </source>
</evidence>
<dbReference type="GO" id="GO:0016651">
    <property type="term" value="F:oxidoreductase activity, acting on NAD(P)H"/>
    <property type="evidence" value="ECO:0007669"/>
    <property type="project" value="UniProtKB-ARBA"/>
</dbReference>
<dbReference type="Gene3D" id="3.40.50.360">
    <property type="match status" value="1"/>
</dbReference>
<feature type="domain" description="Flavodoxin-like" evidence="2">
    <location>
        <begin position="4"/>
        <end position="155"/>
    </location>
</feature>
<dbReference type="GO" id="GO:0010181">
    <property type="term" value="F:FMN binding"/>
    <property type="evidence" value="ECO:0007669"/>
    <property type="project" value="InterPro"/>
</dbReference>
<keyword evidence="1" id="KW-0732">Signal</keyword>
<proteinExistence type="predicted"/>
<dbReference type="PANTHER" id="PTHR39201:SF1">
    <property type="entry name" value="FLAVODOXIN-LIKE DOMAIN-CONTAINING PROTEIN"/>
    <property type="match status" value="1"/>
</dbReference>
<dbReference type="InterPro" id="IPR008254">
    <property type="entry name" value="Flavodoxin/NO_synth"/>
</dbReference>
<dbReference type="Proteomes" id="UP000434036">
    <property type="component" value="Unassembled WGS sequence"/>
</dbReference>
<dbReference type="InterPro" id="IPR029039">
    <property type="entry name" value="Flavoprotein-like_sf"/>
</dbReference>
<protein>
    <submittedName>
        <fullName evidence="3">Flavodoxin</fullName>
    </submittedName>
</protein>
<accession>A0A6N8U4E2</accession>
<feature type="chain" id="PRO_5039467431" evidence="1">
    <location>
        <begin position="20"/>
        <end position="159"/>
    </location>
</feature>
<reference evidence="3 4" key="2">
    <citation type="submission" date="2020-01" db="EMBL/GenBank/DDBJ databases">
        <title>Clostridiaceae sp. nov. isolated from the gut of human by culturomics.</title>
        <authorList>
            <person name="Chang Y."/>
        </authorList>
    </citation>
    <scope>NUCLEOTIDE SEQUENCE [LARGE SCALE GENOMIC DNA]</scope>
    <source>
        <strain evidence="3 4">DONG20-135</strain>
    </source>
</reference>
<evidence type="ECO:0000313" key="3">
    <source>
        <dbReference type="EMBL" id="MXQ73068.1"/>
    </source>
</evidence>
<evidence type="ECO:0000313" key="4">
    <source>
        <dbReference type="Proteomes" id="UP000434036"/>
    </source>
</evidence>
<organism evidence="3 4">
    <name type="scientific">Copranaerobaculum intestinale</name>
    <dbReference type="NCBI Taxonomy" id="2692629"/>
    <lineage>
        <taxon>Bacteria</taxon>
        <taxon>Bacillati</taxon>
        <taxon>Bacillota</taxon>
        <taxon>Erysipelotrichia</taxon>
        <taxon>Erysipelotrichales</taxon>
        <taxon>Erysipelotrichaceae</taxon>
        <taxon>Copranaerobaculum</taxon>
    </lineage>
</organism>
<dbReference type="PANTHER" id="PTHR39201">
    <property type="entry name" value="EXPORTED PROTEIN-RELATED"/>
    <property type="match status" value="1"/>
</dbReference>
<evidence type="ECO:0000259" key="2">
    <source>
        <dbReference type="Pfam" id="PF12682"/>
    </source>
</evidence>
<keyword evidence="4" id="KW-1185">Reference proteome</keyword>
<dbReference type="RefSeq" id="WP_160624493.1">
    <property type="nucleotide sequence ID" value="NZ_WUUQ01000001.1"/>
</dbReference>
<dbReference type="SUPFAM" id="SSF52218">
    <property type="entry name" value="Flavoproteins"/>
    <property type="match status" value="1"/>
</dbReference>